<dbReference type="HAMAP" id="MF_01401">
    <property type="entry name" value="MsrA"/>
    <property type="match status" value="1"/>
</dbReference>
<gene>
    <name evidence="4 6" type="primary">msrA</name>
    <name evidence="6" type="ORF">J1N51_13450</name>
</gene>
<feature type="active site" evidence="4">
    <location>
        <position position="13"/>
    </location>
</feature>
<dbReference type="Gene3D" id="3.30.1060.10">
    <property type="entry name" value="Peptide methionine sulphoxide reductase MsrA"/>
    <property type="match status" value="1"/>
</dbReference>
<evidence type="ECO:0000256" key="4">
    <source>
        <dbReference type="HAMAP-Rule" id="MF_01401"/>
    </source>
</evidence>
<reference evidence="6" key="1">
    <citation type="submission" date="2021-03" db="EMBL/GenBank/DDBJ databases">
        <title>Description of Psychrosphaera ytuae sp. nov. isolated from deep sea sediment of South China Sea.</title>
        <authorList>
            <person name="Zhang J."/>
            <person name="Xu X.-D."/>
        </authorList>
    </citation>
    <scope>NUCLEOTIDE SEQUENCE</scope>
    <source>
        <strain evidence="6">MTZ26</strain>
    </source>
</reference>
<accession>A0A975DAR9</accession>
<comment type="catalytic activity">
    <reaction evidence="3 4">
        <text>[thioredoxin]-disulfide + L-methionine + H2O = L-methionine (S)-S-oxide + [thioredoxin]-dithiol</text>
        <dbReference type="Rhea" id="RHEA:19993"/>
        <dbReference type="Rhea" id="RHEA-COMP:10698"/>
        <dbReference type="Rhea" id="RHEA-COMP:10700"/>
        <dbReference type="ChEBI" id="CHEBI:15377"/>
        <dbReference type="ChEBI" id="CHEBI:29950"/>
        <dbReference type="ChEBI" id="CHEBI:50058"/>
        <dbReference type="ChEBI" id="CHEBI:57844"/>
        <dbReference type="ChEBI" id="CHEBI:58772"/>
        <dbReference type="EC" id="1.8.4.11"/>
    </reaction>
</comment>
<dbReference type="Proteomes" id="UP000682739">
    <property type="component" value="Chromosome"/>
</dbReference>
<organism evidence="6 7">
    <name type="scientific">Psychrosphaera ytuae</name>
    <dbReference type="NCBI Taxonomy" id="2820710"/>
    <lineage>
        <taxon>Bacteria</taxon>
        <taxon>Pseudomonadati</taxon>
        <taxon>Pseudomonadota</taxon>
        <taxon>Gammaproteobacteria</taxon>
        <taxon>Alteromonadales</taxon>
        <taxon>Pseudoalteromonadaceae</taxon>
        <taxon>Psychrosphaera</taxon>
    </lineage>
</organism>
<comment type="catalytic activity">
    <reaction evidence="2 4">
        <text>L-methionyl-[protein] + [thioredoxin]-disulfide + H2O = L-methionyl-(S)-S-oxide-[protein] + [thioredoxin]-dithiol</text>
        <dbReference type="Rhea" id="RHEA:14217"/>
        <dbReference type="Rhea" id="RHEA-COMP:10698"/>
        <dbReference type="Rhea" id="RHEA-COMP:10700"/>
        <dbReference type="Rhea" id="RHEA-COMP:12313"/>
        <dbReference type="Rhea" id="RHEA-COMP:12315"/>
        <dbReference type="ChEBI" id="CHEBI:15377"/>
        <dbReference type="ChEBI" id="CHEBI:16044"/>
        <dbReference type="ChEBI" id="CHEBI:29950"/>
        <dbReference type="ChEBI" id="CHEBI:44120"/>
        <dbReference type="ChEBI" id="CHEBI:50058"/>
        <dbReference type="EC" id="1.8.4.11"/>
    </reaction>
</comment>
<sequence length="178" mass="20031">MSMDQVATFGGGCFWCIEAALNKIQGVHKAVSGFAGGRRPNPTYQQVITGMTGHAEVVQVHFDAEVLSYESLLEMFFQLHDPTTLNRQGNDVGTQYRSIILYHDNEQKNTAISVIQRLNSAHVWPEPIVTELQAYSEFYQAEDYHQGYAEANPDQPYCALLIGPKLKAFKLKFSDKLK</sequence>
<protein>
    <recommendedName>
        <fullName evidence="4">Peptide methionine sulfoxide reductase MsrA</fullName>
        <shortName evidence="4">Protein-methionine-S-oxide reductase</shortName>
        <ecNumber evidence="4">1.8.4.11</ecNumber>
    </recommendedName>
    <alternativeName>
        <fullName evidence="4">Peptide-methionine (S)-S-oxide reductase</fullName>
        <shortName evidence="4">Peptide Met(O) reductase</shortName>
    </alternativeName>
</protein>
<keyword evidence="7" id="KW-1185">Reference proteome</keyword>
<dbReference type="InterPro" id="IPR036509">
    <property type="entry name" value="Met_Sox_Rdtase_MsrA_sf"/>
</dbReference>
<dbReference type="AlphaFoldDB" id="A0A975DAR9"/>
<dbReference type="EMBL" id="CP072110">
    <property type="protein sequence ID" value="QTH63707.1"/>
    <property type="molecule type" value="Genomic_DNA"/>
</dbReference>
<proteinExistence type="inferred from homology"/>
<dbReference type="KEGG" id="psym:J1N51_13450"/>
<evidence type="ECO:0000259" key="5">
    <source>
        <dbReference type="Pfam" id="PF01625"/>
    </source>
</evidence>
<dbReference type="NCBIfam" id="TIGR00401">
    <property type="entry name" value="msrA"/>
    <property type="match status" value="1"/>
</dbReference>
<evidence type="ECO:0000256" key="2">
    <source>
        <dbReference type="ARBA" id="ARBA00047806"/>
    </source>
</evidence>
<comment type="similarity">
    <text evidence="4">Belongs to the MsrA Met sulfoxide reductase family.</text>
</comment>
<dbReference type="EC" id="1.8.4.11" evidence="4"/>
<evidence type="ECO:0000256" key="1">
    <source>
        <dbReference type="ARBA" id="ARBA00023002"/>
    </source>
</evidence>
<dbReference type="RefSeq" id="WP_208831762.1">
    <property type="nucleotide sequence ID" value="NZ_CP072110.1"/>
</dbReference>
<dbReference type="PANTHER" id="PTHR43774:SF1">
    <property type="entry name" value="PEPTIDE METHIONINE SULFOXIDE REDUCTASE MSRA 2"/>
    <property type="match status" value="1"/>
</dbReference>
<evidence type="ECO:0000313" key="6">
    <source>
        <dbReference type="EMBL" id="QTH63707.1"/>
    </source>
</evidence>
<dbReference type="SUPFAM" id="SSF55068">
    <property type="entry name" value="Peptide methionine sulfoxide reductase"/>
    <property type="match status" value="1"/>
</dbReference>
<keyword evidence="1 4" id="KW-0560">Oxidoreductase</keyword>
<dbReference type="PANTHER" id="PTHR43774">
    <property type="entry name" value="PEPTIDE METHIONINE SULFOXIDE REDUCTASE"/>
    <property type="match status" value="1"/>
</dbReference>
<feature type="domain" description="Peptide methionine sulphoxide reductase MsrA" evidence="5">
    <location>
        <begin position="7"/>
        <end position="158"/>
    </location>
</feature>
<name>A0A975DAR9_9GAMM</name>
<dbReference type="GO" id="GO:0008113">
    <property type="term" value="F:peptide-methionine (S)-S-oxide reductase activity"/>
    <property type="evidence" value="ECO:0007669"/>
    <property type="project" value="UniProtKB-UniRule"/>
</dbReference>
<dbReference type="Pfam" id="PF01625">
    <property type="entry name" value="PMSR"/>
    <property type="match status" value="1"/>
</dbReference>
<dbReference type="InterPro" id="IPR002569">
    <property type="entry name" value="Met_Sox_Rdtase_MsrA_dom"/>
</dbReference>
<evidence type="ECO:0000256" key="3">
    <source>
        <dbReference type="ARBA" id="ARBA00048782"/>
    </source>
</evidence>
<comment type="function">
    <text evidence="4">Has an important function as a repair enzyme for proteins that have been inactivated by oxidation. Catalyzes the reversible oxidation-reduction of methionine sulfoxide in proteins to methionine.</text>
</comment>
<evidence type="ECO:0000313" key="7">
    <source>
        <dbReference type="Proteomes" id="UP000682739"/>
    </source>
</evidence>